<protein>
    <submittedName>
        <fullName evidence="2">N-acetyltransferase</fullName>
    </submittedName>
</protein>
<dbReference type="Proteomes" id="UP000284395">
    <property type="component" value="Unassembled WGS sequence"/>
</dbReference>
<keyword evidence="3" id="KW-1185">Reference proteome</keyword>
<name>A0A420EMF9_9SPHN</name>
<comment type="caution">
    <text evidence="2">The sequence shown here is derived from an EMBL/GenBank/DDBJ whole genome shotgun (WGS) entry which is preliminary data.</text>
</comment>
<gene>
    <name evidence="2" type="ORF">D6851_07600</name>
</gene>
<evidence type="ECO:0000313" key="3">
    <source>
        <dbReference type="Proteomes" id="UP000284395"/>
    </source>
</evidence>
<dbReference type="PANTHER" id="PTHR43441">
    <property type="entry name" value="RIBOSOMAL-PROTEIN-SERINE ACETYLTRANSFERASE"/>
    <property type="match status" value="1"/>
</dbReference>
<dbReference type="InterPro" id="IPR000182">
    <property type="entry name" value="GNAT_dom"/>
</dbReference>
<keyword evidence="2" id="KW-0808">Transferase</keyword>
<dbReference type="GO" id="GO:0005737">
    <property type="term" value="C:cytoplasm"/>
    <property type="evidence" value="ECO:0007669"/>
    <property type="project" value="TreeGrafter"/>
</dbReference>
<evidence type="ECO:0000259" key="1">
    <source>
        <dbReference type="PROSITE" id="PS51186"/>
    </source>
</evidence>
<organism evidence="2 3">
    <name type="scientific">Altericroceibacterium spongiae</name>
    <dbReference type="NCBI Taxonomy" id="2320269"/>
    <lineage>
        <taxon>Bacteria</taxon>
        <taxon>Pseudomonadati</taxon>
        <taxon>Pseudomonadota</taxon>
        <taxon>Alphaproteobacteria</taxon>
        <taxon>Sphingomonadales</taxon>
        <taxon>Erythrobacteraceae</taxon>
        <taxon>Altericroceibacterium</taxon>
    </lineage>
</organism>
<reference evidence="2 3" key="1">
    <citation type="submission" date="2018-09" db="EMBL/GenBank/DDBJ databases">
        <title>Altererythrobacter spongiae sp. nov., isolated from a marine sponge.</title>
        <authorList>
            <person name="Zhuang L."/>
            <person name="Luo L."/>
        </authorList>
    </citation>
    <scope>NUCLEOTIDE SEQUENCE [LARGE SCALE GENOMIC DNA]</scope>
    <source>
        <strain evidence="2 3">HN-Y73</strain>
    </source>
</reference>
<dbReference type="GO" id="GO:0008999">
    <property type="term" value="F:protein-N-terminal-alanine acetyltransferase activity"/>
    <property type="evidence" value="ECO:0007669"/>
    <property type="project" value="TreeGrafter"/>
</dbReference>
<sequence>MSGAGAPQDTPTIRTDRYILRKLVREDAAALFPSFSDDAMMRWWSCPPFVSLQALADWLVPASGWEEGRSWAIIDADDPEGLAIGRLAAMDRGDGVSEIAYLVAAERQGSGVARETLGALITHLFAAERRRRLYADVDPDNAPSNRLLETLGFTLEGRLREAWTTHLGRRDSLIWGLLDHEWPISRNQE</sequence>
<proteinExistence type="predicted"/>
<dbReference type="Gene3D" id="3.40.630.30">
    <property type="match status" value="1"/>
</dbReference>
<dbReference type="RefSeq" id="WP_120324276.1">
    <property type="nucleotide sequence ID" value="NZ_RAPF01000003.1"/>
</dbReference>
<dbReference type="AlphaFoldDB" id="A0A420EMF9"/>
<dbReference type="GO" id="GO:1990189">
    <property type="term" value="F:protein N-terminal-serine acetyltransferase activity"/>
    <property type="evidence" value="ECO:0007669"/>
    <property type="project" value="TreeGrafter"/>
</dbReference>
<dbReference type="SUPFAM" id="SSF55729">
    <property type="entry name" value="Acyl-CoA N-acyltransferases (Nat)"/>
    <property type="match status" value="1"/>
</dbReference>
<dbReference type="PROSITE" id="PS51186">
    <property type="entry name" value="GNAT"/>
    <property type="match status" value="1"/>
</dbReference>
<dbReference type="EMBL" id="RAPF01000003">
    <property type="protein sequence ID" value="RKF21868.1"/>
    <property type="molecule type" value="Genomic_DNA"/>
</dbReference>
<dbReference type="OrthoDB" id="5295305at2"/>
<evidence type="ECO:0000313" key="2">
    <source>
        <dbReference type="EMBL" id="RKF21868.1"/>
    </source>
</evidence>
<dbReference type="InterPro" id="IPR051908">
    <property type="entry name" value="Ribosomal_N-acetyltransferase"/>
</dbReference>
<dbReference type="InterPro" id="IPR016181">
    <property type="entry name" value="Acyl_CoA_acyltransferase"/>
</dbReference>
<dbReference type="Pfam" id="PF13302">
    <property type="entry name" value="Acetyltransf_3"/>
    <property type="match status" value="1"/>
</dbReference>
<dbReference type="PANTHER" id="PTHR43441:SF6">
    <property type="entry name" value="N-ACETYLTRANSFERASE DOMAIN-CONTAINING PROTEIN"/>
    <property type="match status" value="1"/>
</dbReference>
<accession>A0A420EMF9</accession>
<feature type="domain" description="N-acetyltransferase" evidence="1">
    <location>
        <begin position="18"/>
        <end position="174"/>
    </location>
</feature>